<dbReference type="OrthoDB" id="5459846at2"/>
<dbReference type="AlphaFoldDB" id="A0A510L3B7"/>
<accession>A0A510L3B7</accession>
<sequence length="100" mass="11490">MGKRLITVKNLFEYIQDKELVVQADMIITPGAKDMIREQGIEVRYEKTCGVSNSASGNEIRKNTRDCDDLEKKVIEILVKNYKITDSDTIRKILSKIKEL</sequence>
<name>A0A510L3B7_9FUSO</name>
<dbReference type="KEGG" id="lhg:JMUB5056_0042"/>
<protein>
    <submittedName>
        <fullName evidence="1">Uncharacterized protein</fullName>
    </submittedName>
</protein>
<dbReference type="Proteomes" id="UP000321561">
    <property type="component" value="Chromosome"/>
</dbReference>
<dbReference type="EMBL" id="AP019846">
    <property type="protein sequence ID" value="BBM58480.1"/>
    <property type="molecule type" value="Genomic_DNA"/>
</dbReference>
<proteinExistence type="predicted"/>
<evidence type="ECO:0000313" key="2">
    <source>
        <dbReference type="Proteomes" id="UP000321561"/>
    </source>
</evidence>
<organism evidence="1 2">
    <name type="scientific">Leptotrichia hongkongensis</name>
    <dbReference type="NCBI Taxonomy" id="554406"/>
    <lineage>
        <taxon>Bacteria</taxon>
        <taxon>Fusobacteriati</taxon>
        <taxon>Fusobacteriota</taxon>
        <taxon>Fusobacteriia</taxon>
        <taxon>Fusobacteriales</taxon>
        <taxon>Leptotrichiaceae</taxon>
        <taxon>Leptotrichia</taxon>
    </lineage>
</organism>
<gene>
    <name evidence="1" type="ORF">JMUB5056_0042</name>
</gene>
<evidence type="ECO:0000313" key="1">
    <source>
        <dbReference type="EMBL" id="BBM58480.1"/>
    </source>
</evidence>
<dbReference type="RefSeq" id="WP_147004699.1">
    <property type="nucleotide sequence ID" value="NZ_AP019846.1"/>
</dbReference>
<reference evidence="1 2" key="1">
    <citation type="submission" date="2019-07" db="EMBL/GenBank/DDBJ databases">
        <title>Complete Genome Sequence of Leptotrichia hongkongensis Strain JMUB5056.</title>
        <authorList>
            <person name="Watanabe S."/>
            <person name="Cui L."/>
        </authorList>
    </citation>
    <scope>NUCLEOTIDE SEQUENCE [LARGE SCALE GENOMIC DNA]</scope>
    <source>
        <strain evidence="1 2">JMUB5056</strain>
    </source>
</reference>